<feature type="transmembrane region" description="Helical" evidence="2">
    <location>
        <begin position="362"/>
        <end position="385"/>
    </location>
</feature>
<name>A0A9P5X000_9AGAR</name>
<keyword evidence="2" id="KW-0472">Membrane</keyword>
<evidence type="ECO:0000256" key="1">
    <source>
        <dbReference type="SAM" id="MobiDB-lite"/>
    </source>
</evidence>
<accession>A0A9P5X000</accession>
<dbReference type="Proteomes" id="UP000807342">
    <property type="component" value="Unassembled WGS sequence"/>
</dbReference>
<comment type="caution">
    <text evidence="3">The sequence shown here is derived from an EMBL/GenBank/DDBJ whole genome shotgun (WGS) entry which is preliminary data.</text>
</comment>
<dbReference type="EMBL" id="MU152153">
    <property type="protein sequence ID" value="KAF9440951.1"/>
    <property type="molecule type" value="Genomic_DNA"/>
</dbReference>
<organism evidence="3 4">
    <name type="scientific">Macrolepiota fuliginosa MF-IS2</name>
    <dbReference type="NCBI Taxonomy" id="1400762"/>
    <lineage>
        <taxon>Eukaryota</taxon>
        <taxon>Fungi</taxon>
        <taxon>Dikarya</taxon>
        <taxon>Basidiomycota</taxon>
        <taxon>Agaricomycotina</taxon>
        <taxon>Agaricomycetes</taxon>
        <taxon>Agaricomycetidae</taxon>
        <taxon>Agaricales</taxon>
        <taxon>Agaricineae</taxon>
        <taxon>Agaricaceae</taxon>
        <taxon>Macrolepiota</taxon>
    </lineage>
</organism>
<sequence>MHSSSITAQAYKASESLCFNSLRFSTTGRCGGRRIRPFTSALSISLSWQGGLTSPLKSSVRLLSSDIPALLSLSQINHTLNHLALKRYFKVKEIGSPTLGYIVSGVAAGRPLPALNTALWLDHLPTVVYYLDPDIRWLFDEVRGLTRLVKRVKRNERLELRFMYDWWGRKSELGYGVVTVDAGVWVRIWVGLLEAALKGGCRFLRIDGAHVLNTQYAPCSVPRVVPGVDAAVPSAGAVPRVTRSSRLRSEKCLEAQVSSHPRPAVGSAKITPAPPGASFPPERELSPMPDEGTSFQTSSPCLTTLYLRSSMMLQPLFLPHTINLIRNHSSVLCHLELVSIRANNLVWQEFFPKLMLPALQHFTYTFSMFMGGPLITLQLLLDFFARHPTMREVKLHGVSIRDPFPSIEPTLLPSLRHLDAHPRIVSWLLQHPTSCPSLHFVSLTSEH</sequence>
<evidence type="ECO:0000313" key="4">
    <source>
        <dbReference type="Proteomes" id="UP000807342"/>
    </source>
</evidence>
<dbReference type="OrthoDB" id="2635672at2759"/>
<protein>
    <submittedName>
        <fullName evidence="3">Uncharacterized protein</fullName>
    </submittedName>
</protein>
<dbReference type="AlphaFoldDB" id="A0A9P5X000"/>
<proteinExistence type="predicted"/>
<reference evidence="3" key="1">
    <citation type="submission" date="2020-11" db="EMBL/GenBank/DDBJ databases">
        <authorList>
            <consortium name="DOE Joint Genome Institute"/>
            <person name="Ahrendt S."/>
            <person name="Riley R."/>
            <person name="Andreopoulos W."/>
            <person name="Labutti K."/>
            <person name="Pangilinan J."/>
            <person name="Ruiz-Duenas F.J."/>
            <person name="Barrasa J.M."/>
            <person name="Sanchez-Garcia M."/>
            <person name="Camarero S."/>
            <person name="Miyauchi S."/>
            <person name="Serrano A."/>
            <person name="Linde D."/>
            <person name="Babiker R."/>
            <person name="Drula E."/>
            <person name="Ayuso-Fernandez I."/>
            <person name="Pacheco R."/>
            <person name="Padilla G."/>
            <person name="Ferreira P."/>
            <person name="Barriuso J."/>
            <person name="Kellner H."/>
            <person name="Castanera R."/>
            <person name="Alfaro M."/>
            <person name="Ramirez L."/>
            <person name="Pisabarro A.G."/>
            <person name="Kuo A."/>
            <person name="Tritt A."/>
            <person name="Lipzen A."/>
            <person name="He G."/>
            <person name="Yan M."/>
            <person name="Ng V."/>
            <person name="Cullen D."/>
            <person name="Martin F."/>
            <person name="Rosso M.-N."/>
            <person name="Henrissat B."/>
            <person name="Hibbett D."/>
            <person name="Martinez A.T."/>
            <person name="Grigoriev I.V."/>
        </authorList>
    </citation>
    <scope>NUCLEOTIDE SEQUENCE</scope>
    <source>
        <strain evidence="3">MF-IS2</strain>
    </source>
</reference>
<evidence type="ECO:0000256" key="2">
    <source>
        <dbReference type="SAM" id="Phobius"/>
    </source>
</evidence>
<feature type="region of interest" description="Disordered" evidence="1">
    <location>
        <begin position="261"/>
        <end position="297"/>
    </location>
</feature>
<gene>
    <name evidence="3" type="ORF">P691DRAFT_739952</name>
</gene>
<feature type="non-terminal residue" evidence="3">
    <location>
        <position position="447"/>
    </location>
</feature>
<keyword evidence="2" id="KW-0812">Transmembrane</keyword>
<keyword evidence="4" id="KW-1185">Reference proteome</keyword>
<keyword evidence="2" id="KW-1133">Transmembrane helix</keyword>
<evidence type="ECO:0000313" key="3">
    <source>
        <dbReference type="EMBL" id="KAF9440951.1"/>
    </source>
</evidence>